<reference evidence="7" key="1">
    <citation type="submission" date="2016-09" db="EMBL/GenBank/DDBJ databases">
        <authorList>
            <person name="Koehorst J."/>
        </authorList>
    </citation>
    <scope>NUCLEOTIDE SEQUENCE [LARGE SCALE GENOMIC DNA]</scope>
</reference>
<dbReference type="Pfam" id="PF00270">
    <property type="entry name" value="DEAD"/>
    <property type="match status" value="1"/>
</dbReference>
<gene>
    <name evidence="6" type="ORF">PYTT_1348</name>
</gene>
<keyword evidence="2" id="KW-0378">Hydrolase</keyword>
<dbReference type="InterPro" id="IPR006555">
    <property type="entry name" value="ATP-dep_Helicase_C"/>
</dbReference>
<dbReference type="Pfam" id="PF13307">
    <property type="entry name" value="Helicase_C_2"/>
    <property type="match status" value="1"/>
</dbReference>
<dbReference type="InterPro" id="IPR011545">
    <property type="entry name" value="DEAD/DEAH_box_helicase_dom"/>
</dbReference>
<keyword evidence="7" id="KW-1185">Reference proteome</keyword>
<proteinExistence type="inferred from homology"/>
<evidence type="ECO:0000256" key="4">
    <source>
        <dbReference type="ARBA" id="ARBA00038058"/>
    </source>
</evidence>
<dbReference type="EMBL" id="LT629973">
    <property type="protein sequence ID" value="SEH87126.1"/>
    <property type="molecule type" value="Genomic_DNA"/>
</dbReference>
<dbReference type="InterPro" id="IPR014013">
    <property type="entry name" value="Helic_SF1/SF2_ATP-bd_DinG/Rad3"/>
</dbReference>
<dbReference type="InterPro" id="IPR027417">
    <property type="entry name" value="P-loop_NTPase"/>
</dbReference>
<dbReference type="GO" id="GO:0005524">
    <property type="term" value="F:ATP binding"/>
    <property type="evidence" value="ECO:0007669"/>
    <property type="project" value="UniProtKB-KW"/>
</dbReference>
<name>A0A1C7PDI3_9BACT</name>
<keyword evidence="6" id="KW-0347">Helicase</keyword>
<evidence type="ECO:0000256" key="3">
    <source>
        <dbReference type="ARBA" id="ARBA00022840"/>
    </source>
</evidence>
<sequence length="654" mass="73455">MAGLAEQTALDFSESGVFARAKDFEFRPQQQQMAVAVAEALETESPLLVEAGTGVGKSFAYLVPAVRFALERGRKAVISTHTINLQEQLFNKDIPNVRKALRCEFSAALLKGRGNYLCRTRLKRALEQSGDLFGQFEARELAQLQDWARVTTDGTISDVPFRVSPKVWAQVCSEPHVCTLRNCGPDCPFQAARKRVQEAQVVVLNHTLFFGLLALAQETRDEDAEAPDGFIFPGDFVILDEAHTIETIAARQLGNHLAESSLKYDLLRMFNPRTKKGTLRLSATPELLQQIVEAQDACDLFFEQARADAGLGEKSSVRLRQGEWTEDILSPHLLVLESELGKMARDEENEVTRAEWKDLSNRMFEYRCALQDLVAVGSEGSVYWAETAGQEGVHTTLCSALINVADTLREKLFEAGRPMILTSATLSAGERGMQYFSGRVGAESARAVQIGSPFNFKEQMRIIVSRTIPDPRDARFAEELPQWIMRYLDESQGRAFVLFTGYRLMRETAEKVRPFCRERGWELLVQGSGMDRSHMLSQFRQDVHSVLFGTDSFWTGVDVPGESLSNVIVTRIPFEVPNNPLTEARIEAIEARGGRPFFEYSLPEAILKFRQGIGRLIRTKNDHGMVVLLDSRVTNKPYGMRFMQALPDAHREFV</sequence>
<accession>A0A1C7PDI3</accession>
<evidence type="ECO:0000256" key="2">
    <source>
        <dbReference type="ARBA" id="ARBA00022801"/>
    </source>
</evidence>
<keyword evidence="1" id="KW-0547">Nucleotide-binding</keyword>
<dbReference type="STRING" id="1679444.PYTT_1348"/>
<dbReference type="PATRIC" id="fig|1679444.3.peg.2130"/>
<keyword evidence="3" id="KW-0067">ATP-binding</keyword>
<dbReference type="PANTHER" id="PTHR11472">
    <property type="entry name" value="DNA REPAIR DEAD HELICASE RAD3/XP-D SUBFAMILY MEMBER"/>
    <property type="match status" value="1"/>
</dbReference>
<feature type="domain" description="Helicase ATP-binding" evidence="5">
    <location>
        <begin position="16"/>
        <end position="291"/>
    </location>
</feature>
<dbReference type="Gene3D" id="3.40.50.300">
    <property type="entry name" value="P-loop containing nucleotide triphosphate hydrolases"/>
    <property type="match status" value="2"/>
</dbReference>
<dbReference type="PROSITE" id="PS51193">
    <property type="entry name" value="HELICASE_ATP_BIND_2"/>
    <property type="match status" value="1"/>
</dbReference>
<evidence type="ECO:0000313" key="7">
    <source>
        <dbReference type="Proteomes" id="UP000176204"/>
    </source>
</evidence>
<evidence type="ECO:0000259" key="5">
    <source>
        <dbReference type="PROSITE" id="PS51193"/>
    </source>
</evidence>
<dbReference type="RefSeq" id="WP_067773468.1">
    <property type="nucleotide sequence ID" value="NZ_LIGX01000012.1"/>
</dbReference>
<dbReference type="GO" id="GO:0006139">
    <property type="term" value="P:nucleobase-containing compound metabolic process"/>
    <property type="evidence" value="ECO:0007669"/>
    <property type="project" value="InterPro"/>
</dbReference>
<dbReference type="InterPro" id="IPR045028">
    <property type="entry name" value="DinG/Rad3-like"/>
</dbReference>
<dbReference type="SUPFAM" id="SSF52540">
    <property type="entry name" value="P-loop containing nucleoside triphosphate hydrolases"/>
    <property type="match status" value="1"/>
</dbReference>
<evidence type="ECO:0000313" key="6">
    <source>
        <dbReference type="EMBL" id="SEH87126.1"/>
    </source>
</evidence>
<dbReference type="GO" id="GO:0003678">
    <property type="term" value="F:DNA helicase activity"/>
    <property type="evidence" value="ECO:0007669"/>
    <property type="project" value="TreeGrafter"/>
</dbReference>
<organism evidence="6 7">
    <name type="scientific">Akkermansia glycaniphila</name>
    <dbReference type="NCBI Taxonomy" id="1679444"/>
    <lineage>
        <taxon>Bacteria</taxon>
        <taxon>Pseudomonadati</taxon>
        <taxon>Verrucomicrobiota</taxon>
        <taxon>Verrucomicrobiia</taxon>
        <taxon>Verrucomicrobiales</taxon>
        <taxon>Akkermansiaceae</taxon>
        <taxon>Akkermansia</taxon>
    </lineage>
</organism>
<dbReference type="GO" id="GO:0003676">
    <property type="term" value="F:nucleic acid binding"/>
    <property type="evidence" value="ECO:0007669"/>
    <property type="project" value="InterPro"/>
</dbReference>
<protein>
    <submittedName>
        <fullName evidence="6">Dead/deah box helicase</fullName>
    </submittedName>
</protein>
<dbReference type="GO" id="GO:0016818">
    <property type="term" value="F:hydrolase activity, acting on acid anhydrides, in phosphorus-containing anhydrides"/>
    <property type="evidence" value="ECO:0007669"/>
    <property type="project" value="InterPro"/>
</dbReference>
<comment type="similarity">
    <text evidence="4">Belongs to the helicase family. DinG subfamily.</text>
</comment>
<dbReference type="Proteomes" id="UP000176204">
    <property type="component" value="Chromosome I"/>
</dbReference>
<evidence type="ECO:0000256" key="1">
    <source>
        <dbReference type="ARBA" id="ARBA00022741"/>
    </source>
</evidence>
<dbReference type="OrthoDB" id="9803913at2"/>
<dbReference type="AlphaFoldDB" id="A0A1C7PDI3"/>
<dbReference type="KEGG" id="agl:PYTT_1348"/>
<dbReference type="SMART" id="SM00491">
    <property type="entry name" value="HELICc2"/>
    <property type="match status" value="1"/>
</dbReference>
<dbReference type="PANTHER" id="PTHR11472:SF34">
    <property type="entry name" value="REGULATOR OF TELOMERE ELONGATION HELICASE 1"/>
    <property type="match status" value="1"/>
</dbReference>